<evidence type="ECO:0000256" key="8">
    <source>
        <dbReference type="ARBA" id="ARBA00023065"/>
    </source>
</evidence>
<feature type="transmembrane region" description="Helical" evidence="12">
    <location>
        <begin position="82"/>
        <end position="99"/>
    </location>
</feature>
<keyword evidence="3" id="KW-0813">Transport</keyword>
<sequence>MFYCFLIFAIGLSITLYNTGEKEAETENSFVSFYTIMFVSSIIVMIFTLGYVYRHRNASLEAIEKGELSAPRIAFSFRGEDVNLYLRFGIGLFAAMSIVHSATRCYEIAKKYPLHSASIIYIFFKILFFITQTVFLLLLHRIVILVRIRIFSFILLHILTVNLCIWSDAVIKKISKSIGTLAVLNVTVVHKKYELAATNYFLPAVPEYCAIAVAVVYELLHRVGQLKQIECQHEKKEEHRVKCVDRGSIGIIIGTVIICIVMGVVMLLEIWGKKIHNYVYIVHSTETSILFIIALIFCVIGIWNTRKLKFSVNFSNQNLDSKLLIVTFFITVTFLVACILLNIAFLLGNGFNNNEQQCLKLHLFSALLELIQVTVQNFFINDLFYRCCHDASYQQRKPGRAMIALLSAINFSLWTIYSFQTHQNYHAKITSIFSPAIFPVQKIIRPLPFYPFPERQHHKTQLLKILAKHNNILLSVNKNYVQTSELQSLFIYINVALPMVMLYRYHSSVCLAIEYIRVYEDEITRYESMLRGVPHTKLLPFGSKWEVIESQHPNYSLPANLLTAPRTRALSEPVVTLNPSAFLKEVHTLDKSNTTIHGNHQNISSLNEQEEKQQTIKSNKLEQSKSQKYTNQNKRRTTHISMELAQYRVNASEMEHRLAEMKLKKYKRGKDDHSINEKLTLNRFNPHKEAEPTMSTSLSDSALSTVRTTDTINEDDDEDDVTGGMECDDYERQNPSPESCYYTKTGDSSSATYLTQSQL</sequence>
<evidence type="ECO:0000256" key="6">
    <source>
        <dbReference type="ARBA" id="ARBA00022781"/>
    </source>
</evidence>
<evidence type="ECO:0000256" key="4">
    <source>
        <dbReference type="ARBA" id="ARBA00022475"/>
    </source>
</evidence>
<evidence type="ECO:0000256" key="1">
    <source>
        <dbReference type="ARBA" id="ARBA00004651"/>
    </source>
</evidence>
<feature type="region of interest" description="Disordered" evidence="11">
    <location>
        <begin position="688"/>
        <end position="759"/>
    </location>
</feature>
<feature type="compositionally biased region" description="Polar residues" evidence="11">
    <location>
        <begin position="593"/>
        <end position="607"/>
    </location>
</feature>
<dbReference type="GO" id="GO:0015252">
    <property type="term" value="F:proton channel activity"/>
    <property type="evidence" value="ECO:0007669"/>
    <property type="project" value="InterPro"/>
</dbReference>
<evidence type="ECO:0000313" key="13">
    <source>
        <dbReference type="EMBL" id="KGB37598.1"/>
    </source>
</evidence>
<feature type="region of interest" description="Disordered" evidence="11">
    <location>
        <begin position="593"/>
        <end position="633"/>
    </location>
</feature>
<feature type="compositionally biased region" description="Polar residues" evidence="11">
    <location>
        <begin position="693"/>
        <end position="707"/>
    </location>
</feature>
<feature type="transmembrane region" description="Helical" evidence="12">
    <location>
        <begin position="200"/>
        <end position="220"/>
    </location>
</feature>
<feature type="transmembrane region" description="Helical" evidence="12">
    <location>
        <begin position="401"/>
        <end position="419"/>
    </location>
</feature>
<feature type="transmembrane region" description="Helical" evidence="12">
    <location>
        <begin position="278"/>
        <end position="303"/>
    </location>
</feature>
<feature type="transmembrane region" description="Helical" evidence="12">
    <location>
        <begin position="119"/>
        <end position="138"/>
    </location>
</feature>
<evidence type="ECO:0000256" key="7">
    <source>
        <dbReference type="ARBA" id="ARBA00022989"/>
    </source>
</evidence>
<gene>
    <name evidence="13" type="ORF">MS3_05946</name>
</gene>
<evidence type="ECO:0000256" key="11">
    <source>
        <dbReference type="SAM" id="MobiDB-lite"/>
    </source>
</evidence>
<dbReference type="InterPro" id="IPR004878">
    <property type="entry name" value="Otopetrin"/>
</dbReference>
<evidence type="ECO:0000256" key="10">
    <source>
        <dbReference type="ARBA" id="ARBA00023303"/>
    </source>
</evidence>
<comment type="similarity">
    <text evidence="2">Belongs to the otopetrin family.</text>
</comment>
<evidence type="ECO:0000256" key="9">
    <source>
        <dbReference type="ARBA" id="ARBA00023136"/>
    </source>
</evidence>
<dbReference type="PANTHER" id="PTHR21522:SF32">
    <property type="entry name" value="OTOPETRIN-2"/>
    <property type="match status" value="1"/>
</dbReference>
<organism evidence="13">
    <name type="scientific">Schistosoma haematobium</name>
    <name type="common">Blood fluke</name>
    <dbReference type="NCBI Taxonomy" id="6185"/>
    <lineage>
        <taxon>Eukaryota</taxon>
        <taxon>Metazoa</taxon>
        <taxon>Spiralia</taxon>
        <taxon>Lophotrochozoa</taxon>
        <taxon>Platyhelminthes</taxon>
        <taxon>Trematoda</taxon>
        <taxon>Digenea</taxon>
        <taxon>Strigeidida</taxon>
        <taxon>Schistosomatoidea</taxon>
        <taxon>Schistosomatidae</taxon>
        <taxon>Schistosoma</taxon>
    </lineage>
</organism>
<feature type="compositionally biased region" description="Polar residues" evidence="11">
    <location>
        <begin position="745"/>
        <end position="759"/>
    </location>
</feature>
<keyword evidence="4" id="KW-1003">Cell membrane</keyword>
<feature type="compositionally biased region" description="Acidic residues" evidence="11">
    <location>
        <begin position="712"/>
        <end position="729"/>
    </location>
</feature>
<evidence type="ECO:0000256" key="3">
    <source>
        <dbReference type="ARBA" id="ARBA00022448"/>
    </source>
</evidence>
<feature type="compositionally biased region" description="Basic and acidic residues" evidence="11">
    <location>
        <begin position="609"/>
        <end position="625"/>
    </location>
</feature>
<evidence type="ECO:0008006" key="14">
    <source>
        <dbReference type="Google" id="ProtNLM"/>
    </source>
</evidence>
<accession>A0A095C6D2</accession>
<dbReference type="Pfam" id="PF03189">
    <property type="entry name" value="Otopetrin"/>
    <property type="match status" value="1"/>
</dbReference>
<dbReference type="PANTHER" id="PTHR21522">
    <property type="entry name" value="PROTON CHANNEL OTOP"/>
    <property type="match status" value="1"/>
</dbReference>
<name>A0A095C6D2_SCHHA</name>
<feature type="transmembrane region" description="Helical" evidence="12">
    <location>
        <begin position="150"/>
        <end position="171"/>
    </location>
</feature>
<dbReference type="GO" id="GO:0005886">
    <property type="term" value="C:plasma membrane"/>
    <property type="evidence" value="ECO:0007669"/>
    <property type="project" value="UniProtKB-SubCell"/>
</dbReference>
<keyword evidence="8" id="KW-0406">Ion transport</keyword>
<evidence type="ECO:0000256" key="12">
    <source>
        <dbReference type="SAM" id="Phobius"/>
    </source>
</evidence>
<keyword evidence="9 12" id="KW-0472">Membrane</keyword>
<proteinExistence type="inferred from homology"/>
<keyword evidence="7 12" id="KW-1133">Transmembrane helix</keyword>
<reference evidence="13" key="1">
    <citation type="journal article" date="2012" name="Nat. Genet.">
        <title>Whole-genome sequence of Schistosoma haematobium.</title>
        <authorList>
            <person name="Young N.D."/>
            <person name="Jex A.R."/>
            <person name="Li B."/>
            <person name="Liu S."/>
            <person name="Yang L."/>
            <person name="Xiong Z."/>
            <person name="Li Y."/>
            <person name="Cantacessi C."/>
            <person name="Hall R.S."/>
            <person name="Xu X."/>
            <person name="Chen F."/>
            <person name="Wu X."/>
            <person name="Zerlotini A."/>
            <person name="Oliveira G."/>
            <person name="Hofmann A."/>
            <person name="Zhang G."/>
            <person name="Fang X."/>
            <person name="Kang Y."/>
            <person name="Campbell B.E."/>
            <person name="Loukas A."/>
            <person name="Ranganathan S."/>
            <person name="Rollinson D."/>
            <person name="Rinaldi G."/>
            <person name="Brindley P.J."/>
            <person name="Yang H."/>
            <person name="Wang J."/>
            <person name="Wang J."/>
            <person name="Gasser R.B."/>
        </authorList>
    </citation>
    <scope>NUCLEOTIDE SEQUENCE [LARGE SCALE GENOMIC DNA]</scope>
</reference>
<dbReference type="AlphaFoldDB" id="A0A095C6D2"/>
<keyword evidence="6" id="KW-0375">Hydrogen ion transport</keyword>
<feature type="transmembrane region" description="Helical" evidence="12">
    <location>
        <begin position="359"/>
        <end position="380"/>
    </location>
</feature>
<comment type="subcellular location">
    <subcellularLocation>
        <location evidence="1">Cell membrane</location>
        <topology evidence="1">Multi-pass membrane protein</topology>
    </subcellularLocation>
</comment>
<feature type="transmembrane region" description="Helical" evidence="12">
    <location>
        <begin position="249"/>
        <end position="272"/>
    </location>
</feature>
<keyword evidence="10" id="KW-0407">Ion channel</keyword>
<evidence type="ECO:0000256" key="5">
    <source>
        <dbReference type="ARBA" id="ARBA00022692"/>
    </source>
</evidence>
<feature type="transmembrane region" description="Helical" evidence="12">
    <location>
        <begin position="30"/>
        <end position="53"/>
    </location>
</feature>
<feature type="transmembrane region" description="Helical" evidence="12">
    <location>
        <begin position="323"/>
        <end position="347"/>
    </location>
</feature>
<protein>
    <recommendedName>
        <fullName evidence="14">Otopetrin</fullName>
    </recommendedName>
</protein>
<keyword evidence="5 12" id="KW-0812">Transmembrane</keyword>
<evidence type="ECO:0000256" key="2">
    <source>
        <dbReference type="ARBA" id="ARBA00006513"/>
    </source>
</evidence>
<dbReference type="EMBL" id="KL250904">
    <property type="protein sequence ID" value="KGB37598.1"/>
    <property type="molecule type" value="Genomic_DNA"/>
</dbReference>